<dbReference type="RefSeq" id="XP_008907751.1">
    <property type="nucleotide sequence ID" value="XM_008909503.1"/>
</dbReference>
<reference evidence="3" key="1">
    <citation type="submission" date="2011-12" db="EMBL/GenBank/DDBJ databases">
        <authorList>
            <consortium name="The Broad Institute Genome Sequencing Platform"/>
            <person name="Russ C."/>
            <person name="Tyler B."/>
            <person name="Panabieres F."/>
            <person name="Shan W."/>
            <person name="Tripathy S."/>
            <person name="Grunwald N."/>
            <person name="Machado M."/>
            <person name="Young S.K."/>
            <person name="Zeng Q."/>
            <person name="Gargeya S."/>
            <person name="Fitzgerald M."/>
            <person name="Haas B."/>
            <person name="Abouelleil A."/>
            <person name="Alvarado L."/>
            <person name="Arachchi H.M."/>
            <person name="Berlin A."/>
            <person name="Chapman S.B."/>
            <person name="Gearin G."/>
            <person name="Goldberg J."/>
            <person name="Griggs A."/>
            <person name="Gujja S."/>
            <person name="Hansen M."/>
            <person name="Heiman D."/>
            <person name="Howarth C."/>
            <person name="Larimer J."/>
            <person name="Lui A."/>
            <person name="MacDonald P.J.P."/>
            <person name="McCowen C."/>
            <person name="Montmayeur A."/>
            <person name="Murphy C."/>
            <person name="Neiman D."/>
            <person name="Pearson M."/>
            <person name="Priest M."/>
            <person name="Roberts A."/>
            <person name="Saif S."/>
            <person name="Shea T."/>
            <person name="Sisk P."/>
            <person name="Stolte C."/>
            <person name="Sykes S."/>
            <person name="Wortman J."/>
            <person name="Nusbaum C."/>
            <person name="Birren B."/>
        </authorList>
    </citation>
    <scope>NUCLEOTIDE SEQUENCE [LARGE SCALE GENOMIC DNA]</scope>
    <source>
        <strain evidence="3">INRA-310</strain>
    </source>
</reference>
<sequence length="94" mass="10148">MRGEDPGASSSKRPRTGEEVQRSPVLVTPSSHSRTASDVAVRLAWMPSAFEIADRSGSTSPPKPIPLYVCSAISDDAEAVNMHFDPSTNQSRDY</sequence>
<dbReference type="EMBL" id="KI669594">
    <property type="protein sequence ID" value="ETN06783.1"/>
    <property type="molecule type" value="Genomic_DNA"/>
</dbReference>
<reference evidence="2 3" key="2">
    <citation type="submission" date="2013-11" db="EMBL/GenBank/DDBJ databases">
        <title>The Genome Sequence of Phytophthora parasitica INRA-310.</title>
        <authorList>
            <consortium name="The Broad Institute Genomics Platform"/>
            <person name="Russ C."/>
            <person name="Tyler B."/>
            <person name="Panabieres F."/>
            <person name="Shan W."/>
            <person name="Tripathy S."/>
            <person name="Grunwald N."/>
            <person name="Machado M."/>
            <person name="Johnson C.S."/>
            <person name="Arredondo F."/>
            <person name="Hong C."/>
            <person name="Coffey M."/>
            <person name="Young S.K."/>
            <person name="Zeng Q."/>
            <person name="Gargeya S."/>
            <person name="Fitzgerald M."/>
            <person name="Abouelleil A."/>
            <person name="Alvarado L."/>
            <person name="Chapman S.B."/>
            <person name="Gainer-Dewar J."/>
            <person name="Goldberg J."/>
            <person name="Griggs A."/>
            <person name="Gujja S."/>
            <person name="Hansen M."/>
            <person name="Howarth C."/>
            <person name="Imamovic A."/>
            <person name="Ireland A."/>
            <person name="Larimer J."/>
            <person name="McCowan C."/>
            <person name="Murphy C."/>
            <person name="Pearson M."/>
            <person name="Poon T.W."/>
            <person name="Priest M."/>
            <person name="Roberts A."/>
            <person name="Saif S."/>
            <person name="Shea T."/>
            <person name="Sykes S."/>
            <person name="Wortman J."/>
            <person name="Nusbaum C."/>
            <person name="Birren B."/>
        </authorList>
    </citation>
    <scope>NUCLEOTIDE SEQUENCE [LARGE SCALE GENOMIC DNA]</scope>
    <source>
        <strain evidence="2 3">INRA-310</strain>
    </source>
</reference>
<dbReference type="VEuPathDB" id="FungiDB:PPTG_23269"/>
<evidence type="ECO:0000256" key="1">
    <source>
        <dbReference type="SAM" id="MobiDB-lite"/>
    </source>
</evidence>
<gene>
    <name evidence="2" type="ORF">PPTG_23269</name>
</gene>
<feature type="region of interest" description="Disordered" evidence="1">
    <location>
        <begin position="1"/>
        <end position="36"/>
    </location>
</feature>
<dbReference type="Proteomes" id="UP000018817">
    <property type="component" value="Unassembled WGS sequence"/>
</dbReference>
<accession>W2Q0T3</accession>
<dbReference type="AlphaFoldDB" id="W2Q0T3"/>
<evidence type="ECO:0000313" key="2">
    <source>
        <dbReference type="EMBL" id="ETN06783.1"/>
    </source>
</evidence>
<dbReference type="OrthoDB" id="10598560at2759"/>
<evidence type="ECO:0000313" key="3">
    <source>
        <dbReference type="Proteomes" id="UP000018817"/>
    </source>
</evidence>
<name>W2Q0T3_PHYN3</name>
<organism evidence="2 3">
    <name type="scientific">Phytophthora nicotianae (strain INRA-310)</name>
    <name type="common">Phytophthora parasitica</name>
    <dbReference type="NCBI Taxonomy" id="761204"/>
    <lineage>
        <taxon>Eukaryota</taxon>
        <taxon>Sar</taxon>
        <taxon>Stramenopiles</taxon>
        <taxon>Oomycota</taxon>
        <taxon>Peronosporomycetes</taxon>
        <taxon>Peronosporales</taxon>
        <taxon>Peronosporaceae</taxon>
        <taxon>Phytophthora</taxon>
    </lineage>
</organism>
<proteinExistence type="predicted"/>
<protein>
    <submittedName>
        <fullName evidence="2">Uncharacterized protein</fullName>
    </submittedName>
</protein>
<dbReference type="GeneID" id="20191868"/>